<dbReference type="AlphaFoldDB" id="A0A5B7DXY9"/>
<dbReference type="PROSITE" id="PS50035">
    <property type="entry name" value="PLD"/>
    <property type="match status" value="1"/>
</dbReference>
<dbReference type="GO" id="GO:0005886">
    <property type="term" value="C:plasma membrane"/>
    <property type="evidence" value="ECO:0007669"/>
    <property type="project" value="TreeGrafter"/>
</dbReference>
<comment type="cofactor">
    <cofactor evidence="1">
        <name>Ca(2+)</name>
        <dbReference type="ChEBI" id="CHEBI:29108"/>
    </cofactor>
</comment>
<dbReference type="EMBL" id="VSRR010001586">
    <property type="protein sequence ID" value="MPC26328.1"/>
    <property type="molecule type" value="Genomic_DNA"/>
</dbReference>
<sequence length="515" mass="58182">MKHHGDLEVEVVSGENLMDKDHFLKFILKKDVSDVWTSVSLGSTPILITGVRKDAIDTVWGERVTIPVCDAADYLDIAVWDEDLACKQLVGTGRMQLGSPDMEWEKQSAVHLDGKAGTINMKVRYTPAAQARREGIEVPDAYFRMRTGGTMTFYQDAHSEKIPGITTTQDGAFEAIGNAIRGAKKFIYIAGWSLWSEVQLWRDGLTLGELLKQKAREGVRVLLLIWDEKFSVGCYPGFVVTYDEDTDRYFNNTGVYVEKVTKEIDINCKLKEEIAEAIWTHHQKVIVADDGQGDLVAFFGGLDLTKGRWDTTNHELFTTLNKEHKGDFYNGFINVEESYGPREPWHDVHARLTGRAAIDLLRNFEERWRRQVPDKAYLLVQTLQEDLLRAQEGKETHQGTVWQMQVVRSIDGNSAEFCNERMAALDQIEKLVVDTSLYRAYVRLIRKAENFIYIESQYFVGSDMAWSQEQNVGARNLLPLEITQRVVRLIGGGDGGGGRTIMGKVRDGREGNGGS</sequence>
<gene>
    <name evidence="10" type="primary">PLDBETA1</name>
    <name evidence="10" type="ORF">E2C01_019463</name>
</gene>
<keyword evidence="4" id="KW-0677">Repeat</keyword>
<keyword evidence="5" id="KW-0378">Hydrolase</keyword>
<evidence type="ECO:0000256" key="2">
    <source>
        <dbReference type="ARBA" id="ARBA00010683"/>
    </source>
</evidence>
<keyword evidence="7" id="KW-0443">Lipid metabolism</keyword>
<dbReference type="PANTHER" id="PTHR18896:SF60">
    <property type="entry name" value="PHOSPHOLIPASE D"/>
    <property type="match status" value="1"/>
</dbReference>
<dbReference type="PANTHER" id="PTHR18896">
    <property type="entry name" value="PHOSPHOLIPASE D"/>
    <property type="match status" value="1"/>
</dbReference>
<dbReference type="Gene3D" id="3.30.870.10">
    <property type="entry name" value="Endonuclease Chain A"/>
    <property type="match status" value="1"/>
</dbReference>
<dbReference type="InterPro" id="IPR015679">
    <property type="entry name" value="PLipase_D_fam"/>
</dbReference>
<dbReference type="InterPro" id="IPR035892">
    <property type="entry name" value="C2_domain_sf"/>
</dbReference>
<organism evidence="10 11">
    <name type="scientific">Portunus trituberculatus</name>
    <name type="common">Swimming crab</name>
    <name type="synonym">Neptunus trituberculatus</name>
    <dbReference type="NCBI Taxonomy" id="210409"/>
    <lineage>
        <taxon>Eukaryota</taxon>
        <taxon>Metazoa</taxon>
        <taxon>Ecdysozoa</taxon>
        <taxon>Arthropoda</taxon>
        <taxon>Crustacea</taxon>
        <taxon>Multicrustacea</taxon>
        <taxon>Malacostraca</taxon>
        <taxon>Eumalacostraca</taxon>
        <taxon>Eucarida</taxon>
        <taxon>Decapoda</taxon>
        <taxon>Pleocyemata</taxon>
        <taxon>Brachyura</taxon>
        <taxon>Eubrachyura</taxon>
        <taxon>Portunoidea</taxon>
        <taxon>Portunidae</taxon>
        <taxon>Portuninae</taxon>
        <taxon>Portunus</taxon>
    </lineage>
</organism>
<reference evidence="10 11" key="1">
    <citation type="submission" date="2019-05" db="EMBL/GenBank/DDBJ databases">
        <title>Another draft genome of Portunus trituberculatus and its Hox gene families provides insights of decapod evolution.</title>
        <authorList>
            <person name="Jeong J.-H."/>
            <person name="Song I."/>
            <person name="Kim S."/>
            <person name="Choi T."/>
            <person name="Kim D."/>
            <person name="Ryu S."/>
            <person name="Kim W."/>
        </authorList>
    </citation>
    <scope>NUCLEOTIDE SEQUENCE [LARGE SCALE GENOMIC DNA]</scope>
    <source>
        <tissue evidence="10">Muscle</tissue>
    </source>
</reference>
<comment type="caution">
    <text evidence="10">The sequence shown here is derived from an EMBL/GenBank/DDBJ whole genome shotgun (WGS) entry which is preliminary data.</text>
</comment>
<dbReference type="PROSITE" id="PS50004">
    <property type="entry name" value="C2"/>
    <property type="match status" value="1"/>
</dbReference>
<evidence type="ECO:0000313" key="10">
    <source>
        <dbReference type="EMBL" id="MPC26328.1"/>
    </source>
</evidence>
<evidence type="ECO:0000256" key="4">
    <source>
        <dbReference type="ARBA" id="ARBA00022737"/>
    </source>
</evidence>
<evidence type="ECO:0000256" key="1">
    <source>
        <dbReference type="ARBA" id="ARBA00001913"/>
    </source>
</evidence>
<dbReference type="SUPFAM" id="SSF49562">
    <property type="entry name" value="C2 domain (Calcium/lipid-binding domain, CaLB)"/>
    <property type="match status" value="1"/>
</dbReference>
<keyword evidence="11" id="KW-1185">Reference proteome</keyword>
<dbReference type="Pfam" id="PF00168">
    <property type="entry name" value="C2"/>
    <property type="match status" value="1"/>
</dbReference>
<evidence type="ECO:0000256" key="6">
    <source>
        <dbReference type="ARBA" id="ARBA00022963"/>
    </source>
</evidence>
<dbReference type="InterPro" id="IPR001736">
    <property type="entry name" value="PLipase_D/transphosphatidylase"/>
</dbReference>
<dbReference type="Gene3D" id="2.60.40.150">
    <property type="entry name" value="C2 domain"/>
    <property type="match status" value="1"/>
</dbReference>
<dbReference type="EC" id="3.1.4.4" evidence="3"/>
<comment type="similarity">
    <text evidence="2">Belongs to the phospholipase D family. C2-PLD subfamily.</text>
</comment>
<evidence type="ECO:0000259" key="9">
    <source>
        <dbReference type="PROSITE" id="PS50035"/>
    </source>
</evidence>
<proteinExistence type="inferred from homology"/>
<dbReference type="InterPro" id="IPR000008">
    <property type="entry name" value="C2_dom"/>
</dbReference>
<name>A0A5B7DXY9_PORTR</name>
<protein>
    <recommendedName>
        <fullName evidence="3">phospholipase D</fullName>
        <ecNumber evidence="3">3.1.4.4</ecNumber>
    </recommendedName>
</protein>
<evidence type="ECO:0000256" key="5">
    <source>
        <dbReference type="ARBA" id="ARBA00022801"/>
    </source>
</evidence>
<dbReference type="GO" id="GO:0009395">
    <property type="term" value="P:phospholipid catabolic process"/>
    <property type="evidence" value="ECO:0007669"/>
    <property type="project" value="TreeGrafter"/>
</dbReference>
<evidence type="ECO:0000256" key="3">
    <source>
        <dbReference type="ARBA" id="ARBA00012027"/>
    </source>
</evidence>
<keyword evidence="6" id="KW-0442">Lipid degradation</keyword>
<evidence type="ECO:0000256" key="7">
    <source>
        <dbReference type="ARBA" id="ARBA00023098"/>
    </source>
</evidence>
<dbReference type="SUPFAM" id="SSF56024">
    <property type="entry name" value="Phospholipase D/nuclease"/>
    <property type="match status" value="2"/>
</dbReference>
<dbReference type="CDD" id="cd00030">
    <property type="entry name" value="C2"/>
    <property type="match status" value="1"/>
</dbReference>
<feature type="domain" description="PLD phosphodiesterase" evidence="9">
    <location>
        <begin position="277"/>
        <end position="308"/>
    </location>
</feature>
<dbReference type="Proteomes" id="UP000324222">
    <property type="component" value="Unassembled WGS sequence"/>
</dbReference>
<accession>A0A5B7DXY9</accession>
<feature type="domain" description="C2" evidence="8">
    <location>
        <begin position="1"/>
        <end position="111"/>
    </location>
</feature>
<evidence type="ECO:0000259" key="8">
    <source>
        <dbReference type="PROSITE" id="PS50004"/>
    </source>
</evidence>
<evidence type="ECO:0000313" key="11">
    <source>
        <dbReference type="Proteomes" id="UP000324222"/>
    </source>
</evidence>
<dbReference type="OrthoDB" id="270970at2759"/>
<dbReference type="GO" id="GO:0004630">
    <property type="term" value="F:phospholipase D activity"/>
    <property type="evidence" value="ECO:0007669"/>
    <property type="project" value="UniProtKB-EC"/>
</dbReference>